<accession>A0A133L3M6</accession>
<comment type="caution">
    <text evidence="1">The sequence shown here is derived from an EMBL/GenBank/DDBJ whole genome shotgun (WGS) entry which is preliminary data.</text>
</comment>
<dbReference type="Proteomes" id="UP000070376">
    <property type="component" value="Unassembled WGS sequence"/>
</dbReference>
<sequence length="47" mass="5004">MGTFISSCRPPGSAGLREYAAGRPLPEAGVLASLIVLRFWKSIIARS</sequence>
<reference evidence="2" key="1">
    <citation type="submission" date="2016-01" db="EMBL/GenBank/DDBJ databases">
        <authorList>
            <person name="Mitreva M."/>
            <person name="Pepin K.H."/>
            <person name="Mihindukulasuriya K.A."/>
            <person name="Fulton R."/>
            <person name="Fronick C."/>
            <person name="O'Laughlin M."/>
            <person name="Miner T."/>
            <person name="Herter B."/>
            <person name="Rosa B.A."/>
            <person name="Cordes M."/>
            <person name="Tomlinson C."/>
            <person name="Wollam A."/>
            <person name="Palsikar V.B."/>
            <person name="Mardis E.R."/>
            <person name="Wilson R.K."/>
        </authorList>
    </citation>
    <scope>NUCLEOTIDE SEQUENCE [LARGE SCALE GENOMIC DNA]</scope>
    <source>
        <strain evidence="2">GED7749B</strain>
    </source>
</reference>
<name>A0A133L3M6_HEYCO</name>
<dbReference type="PATRIC" id="fig|1398.22.peg.66"/>
<dbReference type="EMBL" id="LRPN01000002">
    <property type="protein sequence ID" value="KWZ86434.1"/>
    <property type="molecule type" value="Genomic_DNA"/>
</dbReference>
<evidence type="ECO:0000313" key="2">
    <source>
        <dbReference type="Proteomes" id="UP000070376"/>
    </source>
</evidence>
<organism evidence="1 2">
    <name type="scientific">Heyndrickxia coagulans</name>
    <name type="common">Weizmannia coagulans</name>
    <dbReference type="NCBI Taxonomy" id="1398"/>
    <lineage>
        <taxon>Bacteria</taxon>
        <taxon>Bacillati</taxon>
        <taxon>Bacillota</taxon>
        <taxon>Bacilli</taxon>
        <taxon>Bacillales</taxon>
        <taxon>Bacillaceae</taxon>
        <taxon>Heyndrickxia</taxon>
    </lineage>
</organism>
<gene>
    <name evidence="1" type="ORF">HMPREF3213_00065</name>
</gene>
<dbReference type="AlphaFoldDB" id="A0A133L3M6"/>
<evidence type="ECO:0000313" key="1">
    <source>
        <dbReference type="EMBL" id="KWZ86434.1"/>
    </source>
</evidence>
<proteinExistence type="predicted"/>
<protein>
    <submittedName>
        <fullName evidence="1">Uncharacterized protein</fullName>
    </submittedName>
</protein>